<dbReference type="PANTHER" id="PTHR12128:SF66">
    <property type="entry name" value="4-HYDROXY-2-OXOGLUTARATE ALDOLASE, MITOCHONDRIAL"/>
    <property type="match status" value="1"/>
</dbReference>
<dbReference type="PROSITE" id="PS00666">
    <property type="entry name" value="DHDPS_2"/>
    <property type="match status" value="1"/>
</dbReference>
<dbReference type="PROSITE" id="PS00665">
    <property type="entry name" value="DHDPS_1"/>
    <property type="match status" value="1"/>
</dbReference>
<evidence type="ECO:0000256" key="2">
    <source>
        <dbReference type="ARBA" id="ARBA00023239"/>
    </source>
</evidence>
<keyword evidence="3" id="KW-0704">Schiff base</keyword>
<dbReference type="InterPro" id="IPR020624">
    <property type="entry name" value="Schiff_base-form_aldolases_CS"/>
</dbReference>
<dbReference type="SMART" id="SM01130">
    <property type="entry name" value="DHDPS"/>
    <property type="match status" value="1"/>
</dbReference>
<evidence type="ECO:0000256" key="3">
    <source>
        <dbReference type="ARBA" id="ARBA00023270"/>
    </source>
</evidence>
<evidence type="ECO:0000313" key="8">
    <source>
        <dbReference type="Proteomes" id="UP000435649"/>
    </source>
</evidence>
<keyword evidence="8" id="KW-1185">Reference proteome</keyword>
<dbReference type="GO" id="GO:0008840">
    <property type="term" value="F:4-hydroxy-tetrahydrodipicolinate synthase activity"/>
    <property type="evidence" value="ECO:0007669"/>
    <property type="project" value="TreeGrafter"/>
</dbReference>
<protein>
    <submittedName>
        <fullName evidence="7">Dihydrodipicolinate synthase family protein</fullName>
    </submittedName>
</protein>
<comment type="caution">
    <text evidence="7">The sequence shown here is derived from an EMBL/GenBank/DDBJ whole genome shotgun (WGS) entry which is preliminary data.</text>
</comment>
<dbReference type="InterPro" id="IPR020625">
    <property type="entry name" value="Schiff_base-form_aldolases_AS"/>
</dbReference>
<feature type="active site" description="Proton donor/acceptor" evidence="5">
    <location>
        <position position="137"/>
    </location>
</feature>
<gene>
    <name evidence="7" type="ORF">FYJ85_13370</name>
</gene>
<accession>A0A844G6U2</accession>
<organism evidence="7 8">
    <name type="scientific">Victivallis lenta</name>
    <dbReference type="NCBI Taxonomy" id="2606640"/>
    <lineage>
        <taxon>Bacteria</taxon>
        <taxon>Pseudomonadati</taxon>
        <taxon>Lentisphaerota</taxon>
        <taxon>Lentisphaeria</taxon>
        <taxon>Victivallales</taxon>
        <taxon>Victivallaceae</taxon>
        <taxon>Victivallis</taxon>
    </lineage>
</organism>
<dbReference type="PANTHER" id="PTHR12128">
    <property type="entry name" value="DIHYDRODIPICOLINATE SYNTHASE"/>
    <property type="match status" value="1"/>
</dbReference>
<proteinExistence type="inferred from homology"/>
<feature type="active site" description="Schiff-base intermediate with substrate" evidence="5">
    <location>
        <position position="164"/>
    </location>
</feature>
<dbReference type="AlphaFoldDB" id="A0A844G6U2"/>
<sequence length="268" mass="29621">MESQMREIQILVPPVAVLRNGELYEAGMTRYFLWMAGHGISGLFLNGSTGEFTILSDEQKVETVRIARRAVESKMFLIAGAIAGSPELVCGLAARYKEAGADAVAVCPPPFFRHGQPGIIRFMREVADRSVLPVYLYDIPAFTSPMSFDTIVQLSSHRNICGLKDSSRDFARFEGLLSTIKAQRPEFRIYTGSEELLLVSLVMGADGATVATGGIEPDRIMEIVRAWRAGDLNRARQVQSELLPLIRSWFAEDFPEGFRKAVAAKGFL</sequence>
<dbReference type="EMBL" id="VUNS01000014">
    <property type="protein sequence ID" value="MST98029.1"/>
    <property type="molecule type" value="Genomic_DNA"/>
</dbReference>
<dbReference type="PIRSF" id="PIRSF001365">
    <property type="entry name" value="DHDPS"/>
    <property type="match status" value="1"/>
</dbReference>
<comment type="similarity">
    <text evidence="1 4">Belongs to the DapA family.</text>
</comment>
<dbReference type="Gene3D" id="3.20.20.70">
    <property type="entry name" value="Aldolase class I"/>
    <property type="match status" value="1"/>
</dbReference>
<evidence type="ECO:0000256" key="5">
    <source>
        <dbReference type="PIRSR" id="PIRSR001365-1"/>
    </source>
</evidence>
<dbReference type="Pfam" id="PF00701">
    <property type="entry name" value="DHDPS"/>
    <property type="match status" value="1"/>
</dbReference>
<evidence type="ECO:0000256" key="4">
    <source>
        <dbReference type="PIRNR" id="PIRNR001365"/>
    </source>
</evidence>
<feature type="binding site" evidence="6">
    <location>
        <position position="49"/>
    </location>
    <ligand>
        <name>pyruvate</name>
        <dbReference type="ChEBI" id="CHEBI:15361"/>
    </ligand>
</feature>
<evidence type="ECO:0000256" key="1">
    <source>
        <dbReference type="ARBA" id="ARBA00007592"/>
    </source>
</evidence>
<name>A0A844G6U2_9BACT</name>
<dbReference type="GO" id="GO:0044281">
    <property type="term" value="P:small molecule metabolic process"/>
    <property type="evidence" value="ECO:0007669"/>
    <property type="project" value="UniProtKB-ARBA"/>
</dbReference>
<dbReference type="PRINTS" id="PR00146">
    <property type="entry name" value="DHPICSNTHASE"/>
</dbReference>
<evidence type="ECO:0000256" key="6">
    <source>
        <dbReference type="PIRSR" id="PIRSR001365-2"/>
    </source>
</evidence>
<reference evidence="7 8" key="1">
    <citation type="submission" date="2019-08" db="EMBL/GenBank/DDBJ databases">
        <title>In-depth cultivation of the pig gut microbiome towards novel bacterial diversity and tailored functional studies.</title>
        <authorList>
            <person name="Wylensek D."/>
            <person name="Hitch T.C.A."/>
            <person name="Clavel T."/>
        </authorList>
    </citation>
    <scope>NUCLEOTIDE SEQUENCE [LARGE SCALE GENOMIC DNA]</scope>
    <source>
        <strain evidence="7 8">BBE-744-WT-12</strain>
    </source>
</reference>
<dbReference type="InterPro" id="IPR002220">
    <property type="entry name" value="DapA-like"/>
</dbReference>
<evidence type="ECO:0000313" key="7">
    <source>
        <dbReference type="EMBL" id="MST98029.1"/>
    </source>
</evidence>
<dbReference type="InterPro" id="IPR013785">
    <property type="entry name" value="Aldolase_TIM"/>
</dbReference>
<keyword evidence="2 4" id="KW-0456">Lyase</keyword>
<dbReference type="Proteomes" id="UP000435649">
    <property type="component" value="Unassembled WGS sequence"/>
</dbReference>
<dbReference type="SUPFAM" id="SSF51569">
    <property type="entry name" value="Aldolase"/>
    <property type="match status" value="1"/>
</dbReference>
<dbReference type="CDD" id="cd00408">
    <property type="entry name" value="DHDPS-like"/>
    <property type="match status" value="1"/>
</dbReference>